<organism evidence="2 3">
    <name type="scientific">Reichenbachiella faecimaris</name>
    <dbReference type="NCBI Taxonomy" id="692418"/>
    <lineage>
        <taxon>Bacteria</taxon>
        <taxon>Pseudomonadati</taxon>
        <taxon>Bacteroidota</taxon>
        <taxon>Cytophagia</taxon>
        <taxon>Cytophagales</taxon>
        <taxon>Reichenbachiellaceae</taxon>
        <taxon>Reichenbachiella</taxon>
    </lineage>
</organism>
<accession>A0A1W2GRW0</accession>
<dbReference type="Proteomes" id="UP000192472">
    <property type="component" value="Unassembled WGS sequence"/>
</dbReference>
<name>A0A1W2GRW0_REIFA</name>
<proteinExistence type="predicted"/>
<dbReference type="RefSeq" id="WP_084374646.1">
    <property type="nucleotide sequence ID" value="NZ_FWYF01000005.1"/>
</dbReference>
<gene>
    <name evidence="2" type="ORF">SAMN04488029_3992</name>
</gene>
<sequence>MKKTTSAILTLFLLFQFALSFAQTANFEKGLEAIEANRLHEAMICFTKVVEGEKYEVSGKDLSIAYAYLAMMRTAYLKKDLEDSDFNNIITKQGHIQTTIHEMVRAVQFQTNSSKSMITGPKETLIELSTSALQVIGDSLLTYDETQPNSTTTYLANFAIGQFGELENIAVDNWQIHDILGLAHYYLGDKNKAMAEFDQGRAQFSALGDQPTSQLHLKNYILSGQYYFTEETKSKEAYKVSKDGSAYTSILINGLGDDQMKEILRLNKIENRFRQYMSRIDDSGK</sequence>
<protein>
    <recommendedName>
        <fullName evidence="4">Tetratricopeptide repeat-containing protein</fullName>
    </recommendedName>
</protein>
<keyword evidence="1" id="KW-0732">Signal</keyword>
<evidence type="ECO:0000256" key="1">
    <source>
        <dbReference type="SAM" id="SignalP"/>
    </source>
</evidence>
<feature type="signal peptide" evidence="1">
    <location>
        <begin position="1"/>
        <end position="22"/>
    </location>
</feature>
<dbReference type="SUPFAM" id="SSF48452">
    <property type="entry name" value="TPR-like"/>
    <property type="match status" value="1"/>
</dbReference>
<dbReference type="EMBL" id="FWYF01000005">
    <property type="protein sequence ID" value="SMD38996.1"/>
    <property type="molecule type" value="Genomic_DNA"/>
</dbReference>
<evidence type="ECO:0000313" key="3">
    <source>
        <dbReference type="Proteomes" id="UP000192472"/>
    </source>
</evidence>
<evidence type="ECO:0008006" key="4">
    <source>
        <dbReference type="Google" id="ProtNLM"/>
    </source>
</evidence>
<dbReference type="AlphaFoldDB" id="A0A1W2GRW0"/>
<keyword evidence="3" id="KW-1185">Reference proteome</keyword>
<dbReference type="STRING" id="692418.SAMN04488029_3992"/>
<dbReference type="InterPro" id="IPR011990">
    <property type="entry name" value="TPR-like_helical_dom_sf"/>
</dbReference>
<reference evidence="2 3" key="1">
    <citation type="submission" date="2017-04" db="EMBL/GenBank/DDBJ databases">
        <authorList>
            <person name="Afonso C.L."/>
            <person name="Miller P.J."/>
            <person name="Scott M.A."/>
            <person name="Spackman E."/>
            <person name="Goraichik I."/>
            <person name="Dimitrov K.M."/>
            <person name="Suarez D.L."/>
            <person name="Swayne D.E."/>
        </authorList>
    </citation>
    <scope>NUCLEOTIDE SEQUENCE [LARGE SCALE GENOMIC DNA]</scope>
    <source>
        <strain evidence="2 3">DSM 26133</strain>
    </source>
</reference>
<dbReference type="OrthoDB" id="980703at2"/>
<feature type="chain" id="PRO_5012981067" description="Tetratricopeptide repeat-containing protein" evidence="1">
    <location>
        <begin position="23"/>
        <end position="285"/>
    </location>
</feature>
<evidence type="ECO:0000313" key="2">
    <source>
        <dbReference type="EMBL" id="SMD38996.1"/>
    </source>
</evidence>